<evidence type="ECO:0000313" key="5">
    <source>
        <dbReference type="Proteomes" id="UP000549394"/>
    </source>
</evidence>
<feature type="region of interest" description="Disordered" evidence="2">
    <location>
        <begin position="1"/>
        <end position="40"/>
    </location>
</feature>
<feature type="compositionally biased region" description="Basic and acidic residues" evidence="2">
    <location>
        <begin position="8"/>
        <end position="31"/>
    </location>
</feature>
<feature type="domain" description="RRM" evidence="3">
    <location>
        <begin position="691"/>
        <end position="768"/>
    </location>
</feature>
<gene>
    <name evidence="4" type="ORF">DGYR_LOCUS12151</name>
</gene>
<name>A0A7I8W936_9ANNE</name>
<protein>
    <submittedName>
        <fullName evidence="4">DgyrCDS12907</fullName>
    </submittedName>
</protein>
<dbReference type="SMART" id="SM00368">
    <property type="entry name" value="LRR_RI"/>
    <property type="match status" value="5"/>
</dbReference>
<evidence type="ECO:0000256" key="1">
    <source>
        <dbReference type="SAM" id="Coils"/>
    </source>
</evidence>
<dbReference type="SMART" id="SM00360">
    <property type="entry name" value="RRM"/>
    <property type="match status" value="1"/>
</dbReference>
<dbReference type="AlphaFoldDB" id="A0A7I8W936"/>
<keyword evidence="1" id="KW-0175">Coiled coil</keyword>
<dbReference type="SUPFAM" id="SSF52047">
    <property type="entry name" value="RNI-like"/>
    <property type="match status" value="2"/>
</dbReference>
<dbReference type="Proteomes" id="UP000549394">
    <property type="component" value="Unassembled WGS sequence"/>
</dbReference>
<keyword evidence="5" id="KW-1185">Reference proteome</keyword>
<dbReference type="InterPro" id="IPR032675">
    <property type="entry name" value="LRR_dom_sf"/>
</dbReference>
<reference evidence="4 5" key="1">
    <citation type="submission" date="2020-08" db="EMBL/GenBank/DDBJ databases">
        <authorList>
            <person name="Hejnol A."/>
        </authorList>
    </citation>
    <scope>NUCLEOTIDE SEQUENCE [LARGE SCALE GENOMIC DNA]</scope>
</reference>
<sequence length="835" mass="94942">MGCGGSTLKEEERHYKKISPEKELDREENSKQNRINCQTSQNILSRRTIDKNSIEDSKHLENSIENKEEELLLEENQSRREELEIKQGQTEESIQNYIDMDQESFQLALKYASRAMKKESLLEKCNKNVTEFIMKQALPNNISLMSVLARISHVKLLDVSNNNLAPPSCRLLLICLRNNRTVEIFNMANNKTDTDTAKCIADLIDCNKTIKSLDISDNVLGKDFFSRCSSDQLKKNVTLEILRCESIGHVDMSEMSKGIKCNRSLTEVIFNYNQLNRNCTEFAKNLTEWMQSDFCSLKVLSLKGCDLSSNEMKILIEGLKDNKGLEYLNMSANQLENYTDLALLLAISLSHPRLRDFFIENMKINSTDGASTPRNVDKLTNWNWADCDKLEEYISYMPKLKYLNIRNSSIGKEKYFTKFLQKLPSLSLVKLILDGNKLSNSTIVENLAKNGVNLEAISLSNCSLTDKDIVSIGNCLKSGSLKSLQMIKLSANRLKDTAPLLCSKQLRLLDLSINEIPTDGATALANALTEKTVSIETINISNNQIEIEGLQNLILCLNKTSLKHLNIADQCVSFDEDEIERLYDDLATAIDIKLEEDSNSFKSKEFFIKMTGLGGFTNEKCSLLNCQAIQTDYKNERCLSLNFNDICSICVYLRGYDNSKCMITQDEWKIINDAAKSSPAWLQIPSNLERTIFVSNVPASATVRTIEDALEADANCNVVEIFMCIDQISKSSTGASWILLKDQKDVSEAMKWYHSGKAKIRNESIKIGSLDVTLTNIEDINHLTKKAEEEIERRKLEQIKLDKEHRDLIQRSYRESQERHAYRLAHPAYADGRIW</sequence>
<organism evidence="4 5">
    <name type="scientific">Dimorphilus gyrociliatus</name>
    <dbReference type="NCBI Taxonomy" id="2664684"/>
    <lineage>
        <taxon>Eukaryota</taxon>
        <taxon>Metazoa</taxon>
        <taxon>Spiralia</taxon>
        <taxon>Lophotrochozoa</taxon>
        <taxon>Annelida</taxon>
        <taxon>Polychaeta</taxon>
        <taxon>Polychaeta incertae sedis</taxon>
        <taxon>Dinophilidae</taxon>
        <taxon>Dimorphilus</taxon>
    </lineage>
</organism>
<comment type="caution">
    <text evidence="4">The sequence shown here is derived from an EMBL/GenBank/DDBJ whole genome shotgun (WGS) entry which is preliminary data.</text>
</comment>
<accession>A0A7I8W936</accession>
<dbReference type="PROSITE" id="PS51450">
    <property type="entry name" value="LRR"/>
    <property type="match status" value="1"/>
</dbReference>
<dbReference type="SUPFAM" id="SSF54928">
    <property type="entry name" value="RNA-binding domain, RBD"/>
    <property type="match status" value="1"/>
</dbReference>
<dbReference type="Gene3D" id="3.80.10.10">
    <property type="entry name" value="Ribonuclease Inhibitor"/>
    <property type="match status" value="3"/>
</dbReference>
<feature type="coiled-coil region" evidence="1">
    <location>
        <begin position="57"/>
        <end position="93"/>
    </location>
</feature>
<evidence type="ECO:0000313" key="4">
    <source>
        <dbReference type="EMBL" id="CAD5124638.1"/>
    </source>
</evidence>
<dbReference type="PANTHER" id="PTHR24114:SF50">
    <property type="entry name" value="RNI-LIKE PROTEIN"/>
    <property type="match status" value="1"/>
</dbReference>
<evidence type="ECO:0000256" key="2">
    <source>
        <dbReference type="SAM" id="MobiDB-lite"/>
    </source>
</evidence>
<dbReference type="OrthoDB" id="120976at2759"/>
<proteinExistence type="predicted"/>
<dbReference type="PANTHER" id="PTHR24114">
    <property type="entry name" value="LEUCINE RICH REPEAT FAMILY PROTEIN"/>
    <property type="match status" value="1"/>
</dbReference>
<dbReference type="InterPro" id="IPR052394">
    <property type="entry name" value="LRR-containing"/>
</dbReference>
<dbReference type="InterPro" id="IPR000504">
    <property type="entry name" value="RRM_dom"/>
</dbReference>
<evidence type="ECO:0000259" key="3">
    <source>
        <dbReference type="SMART" id="SM00360"/>
    </source>
</evidence>
<dbReference type="GO" id="GO:0003723">
    <property type="term" value="F:RNA binding"/>
    <property type="evidence" value="ECO:0007669"/>
    <property type="project" value="InterPro"/>
</dbReference>
<dbReference type="InterPro" id="IPR001611">
    <property type="entry name" value="Leu-rich_rpt"/>
</dbReference>
<dbReference type="InterPro" id="IPR035979">
    <property type="entry name" value="RBD_domain_sf"/>
</dbReference>
<dbReference type="EMBL" id="CAJFCJ010000022">
    <property type="protein sequence ID" value="CAD5124638.1"/>
    <property type="molecule type" value="Genomic_DNA"/>
</dbReference>